<protein>
    <submittedName>
        <fullName evidence="1">Uncharacterized protein</fullName>
    </submittedName>
</protein>
<dbReference type="EMBL" id="FN543093">
    <property type="protein sequence ID" value="CBA34253.1"/>
    <property type="molecule type" value="Genomic_DNA"/>
</dbReference>
<accession>C9Y2A4</accession>
<dbReference type="AlphaFoldDB" id="C9Y2A4"/>
<evidence type="ECO:0000313" key="1">
    <source>
        <dbReference type="EMBL" id="CBA34253.1"/>
    </source>
</evidence>
<name>C9Y2A4_CROTZ</name>
<reference evidence="1 2" key="1">
    <citation type="journal article" date="2010" name="J. Bacteriol.">
        <title>Complete Genome Sequence of Cronobacter turicensis LMG 23827, a foodborne pathogen causing deaths in neonates.</title>
        <authorList>
            <person name="Stephan R."/>
            <person name="Lehner A."/>
            <person name="Tischler P."/>
            <person name="Rattei T."/>
        </authorList>
    </citation>
    <scope>NUCLEOTIDE SEQUENCE [LARGE SCALE GENOMIC DNA]</scope>
    <source>
        <strain evidence="2">DSM 18703 / CCUG 55852 / LMG 23827 / z3032</strain>
    </source>
</reference>
<gene>
    <name evidence="1" type="ordered locus">Ctu_39290</name>
</gene>
<organism evidence="1 2">
    <name type="scientific">Cronobacter turicensis (strain DSM 18703 / CCUG 55852 / LMG 23827 / z3032)</name>
    <dbReference type="NCBI Taxonomy" id="693216"/>
    <lineage>
        <taxon>Bacteria</taxon>
        <taxon>Pseudomonadati</taxon>
        <taxon>Pseudomonadota</taxon>
        <taxon>Gammaproteobacteria</taxon>
        <taxon>Enterobacterales</taxon>
        <taxon>Enterobacteriaceae</taxon>
        <taxon>Cronobacter</taxon>
    </lineage>
</organism>
<proteinExistence type="predicted"/>
<sequence>MQVMSFLGHLKVALCHISIFSVNISAPYACEGRWLWLRVPSRLIFISPSAQ</sequence>
<keyword evidence="2" id="KW-1185">Reference proteome</keyword>
<evidence type="ECO:0000313" key="2">
    <source>
        <dbReference type="Proteomes" id="UP000002069"/>
    </source>
</evidence>
<dbReference type="KEGG" id="ctu:CTU_39290"/>
<reference evidence="2" key="2">
    <citation type="journal article" date="2011" name="J. Bacteriol.">
        <title>Complete genome sequence of Cronobacter turicensis LMG 23827, a food-borne pathogen causing deaths in neonates.</title>
        <authorList>
            <person name="Stephan R."/>
            <person name="Lehner A."/>
            <person name="Tischler P."/>
            <person name="Rattei T."/>
        </authorList>
    </citation>
    <scope>NUCLEOTIDE SEQUENCE [LARGE SCALE GENOMIC DNA]</scope>
    <source>
        <strain evidence="2">DSM 18703 / CCUG 55852 / LMG 23827 / z3032</strain>
    </source>
</reference>
<dbReference type="Proteomes" id="UP000002069">
    <property type="component" value="Chromosome"/>
</dbReference>
<dbReference type="HOGENOM" id="CLU_3103795_0_0_6"/>